<dbReference type="Pfam" id="PF02138">
    <property type="entry name" value="Beach"/>
    <property type="match status" value="2"/>
</dbReference>
<dbReference type="Gene3D" id="1.10.1540.10">
    <property type="entry name" value="BEACH domain"/>
    <property type="match status" value="1"/>
</dbReference>
<dbReference type="PANTHER" id="PTHR13743">
    <property type="entry name" value="BEIGE/BEACH-RELATED"/>
    <property type="match status" value="1"/>
</dbReference>
<evidence type="ECO:0000313" key="3">
    <source>
        <dbReference type="EMBL" id="CAK8999015.1"/>
    </source>
</evidence>
<evidence type="ECO:0000259" key="2">
    <source>
        <dbReference type="PROSITE" id="PS51783"/>
    </source>
</evidence>
<feature type="domain" description="BEACH" evidence="1">
    <location>
        <begin position="130"/>
        <end position="448"/>
    </location>
</feature>
<dbReference type="InterPro" id="IPR023362">
    <property type="entry name" value="PH-BEACH_dom"/>
</dbReference>
<dbReference type="PROSITE" id="PS50197">
    <property type="entry name" value="BEACH"/>
    <property type="match status" value="1"/>
</dbReference>
<dbReference type="PANTHER" id="PTHR13743:SF123">
    <property type="entry name" value="PROTEIN FAN"/>
    <property type="match status" value="1"/>
</dbReference>
<feature type="domain" description="BEACH-type PH" evidence="2">
    <location>
        <begin position="25"/>
        <end position="120"/>
    </location>
</feature>
<dbReference type="CDD" id="cd06071">
    <property type="entry name" value="Beach"/>
    <property type="match status" value="1"/>
</dbReference>
<protein>
    <submittedName>
        <fullName evidence="3">BEACH domain-containing protein lvsF</fullName>
    </submittedName>
</protein>
<comment type="caution">
    <text evidence="3">The sequence shown here is derived from an EMBL/GenBank/DDBJ whole genome shotgun (WGS) entry which is preliminary data.</text>
</comment>
<gene>
    <name evidence="3" type="ORF">SCF082_LOCUS5882</name>
</gene>
<dbReference type="SUPFAM" id="SSF81837">
    <property type="entry name" value="BEACH domain"/>
    <property type="match status" value="2"/>
</dbReference>
<evidence type="ECO:0000259" key="1">
    <source>
        <dbReference type="PROSITE" id="PS50197"/>
    </source>
</evidence>
<sequence>MSDIGSDHRQVTADVRFDVSRLGHRENALLPGGLWVRQVEPLLEVRGLLQLSTDAIYVQPHPNFSSEFVRRVPLSDVLHVFRRVYGVQAKALEIITVHGGCLYLCFEAHGQCDHVEALLEEQRKALIVSPSVLRSSLDDAETVLQNVRKMPLGPQTGADRRRSDRNDFSQYPVFPWVIADYTSATLNLEDPASYRDLSKPVGALAEKRLKYFRERMAGMPENQRFLYGTHYSTPAYVIYWLLRSMPERMLRLHNGHFDAWARLFRSAARRSGPTHRMSPPRSVSTARAPWPTVAHRSALAPDEVKESWDSESTTSLMELIPEFFILPAEWLQNSLQIVTPERPLGDVELPRWASSVIDFICQMRAALESEHVSQCLPAWIDLIFGYKQSGEAAVKADNVFHPVCYAGSKTSPEADMSSFGLPMEVLETQLQEFGRMPRQLFFEAHPPRLRTPKWPPKKLQEDADQSEPWYKAVRQIARADRGAVLVPPSVDRAVNGRSGGSTGERGYGSNGHWAQWHLGVRGEAVPGALDVFLPQAGGGLRM</sequence>
<dbReference type="PROSITE" id="PS51783">
    <property type="entry name" value="PH_BEACH"/>
    <property type="match status" value="1"/>
</dbReference>
<proteinExistence type="predicted"/>
<organism evidence="3 4">
    <name type="scientific">Durusdinium trenchii</name>
    <dbReference type="NCBI Taxonomy" id="1381693"/>
    <lineage>
        <taxon>Eukaryota</taxon>
        <taxon>Sar</taxon>
        <taxon>Alveolata</taxon>
        <taxon>Dinophyceae</taxon>
        <taxon>Suessiales</taxon>
        <taxon>Symbiodiniaceae</taxon>
        <taxon>Durusdinium</taxon>
    </lineage>
</organism>
<reference evidence="3 4" key="1">
    <citation type="submission" date="2024-02" db="EMBL/GenBank/DDBJ databases">
        <authorList>
            <person name="Chen Y."/>
            <person name="Shah S."/>
            <person name="Dougan E. K."/>
            <person name="Thang M."/>
            <person name="Chan C."/>
        </authorList>
    </citation>
    <scope>NUCLEOTIDE SEQUENCE [LARGE SCALE GENOMIC DNA]</scope>
</reference>
<dbReference type="InterPro" id="IPR036372">
    <property type="entry name" value="BEACH_dom_sf"/>
</dbReference>
<name>A0ABP0I8W8_9DINO</name>
<keyword evidence="4" id="KW-1185">Reference proteome</keyword>
<dbReference type="SMART" id="SM01026">
    <property type="entry name" value="Beach"/>
    <property type="match status" value="1"/>
</dbReference>
<dbReference type="SUPFAM" id="SSF50729">
    <property type="entry name" value="PH domain-like"/>
    <property type="match status" value="1"/>
</dbReference>
<dbReference type="InterPro" id="IPR000409">
    <property type="entry name" value="BEACH_dom"/>
</dbReference>
<dbReference type="InterPro" id="IPR050865">
    <property type="entry name" value="BEACH_Domain"/>
</dbReference>
<dbReference type="Proteomes" id="UP001642464">
    <property type="component" value="Unassembled WGS sequence"/>
</dbReference>
<accession>A0ABP0I8W8</accession>
<evidence type="ECO:0000313" key="4">
    <source>
        <dbReference type="Proteomes" id="UP001642464"/>
    </source>
</evidence>
<dbReference type="EMBL" id="CAXAMM010003224">
    <property type="protein sequence ID" value="CAK8999015.1"/>
    <property type="molecule type" value="Genomic_DNA"/>
</dbReference>